<feature type="region of interest" description="Disordered" evidence="1">
    <location>
        <begin position="700"/>
        <end position="719"/>
    </location>
</feature>
<dbReference type="SUPFAM" id="SSF52980">
    <property type="entry name" value="Restriction endonuclease-like"/>
    <property type="match status" value="1"/>
</dbReference>
<name>A0A841IYG4_9SPHN</name>
<dbReference type="EC" id="3.6.4.12" evidence="3"/>
<feature type="compositionally biased region" description="Basic and acidic residues" evidence="1">
    <location>
        <begin position="701"/>
        <end position="715"/>
    </location>
</feature>
<dbReference type="AlphaFoldDB" id="A0A841IYG4"/>
<comment type="caution">
    <text evidence="3">The sequence shown here is derived from an EMBL/GenBank/DDBJ whole genome shotgun (WGS) entry which is preliminary data.</text>
</comment>
<dbReference type="EC" id="3.1.-.-" evidence="3"/>
<gene>
    <name evidence="3" type="ORF">FHS92_000879</name>
</gene>
<keyword evidence="3" id="KW-0547">Nucleotide-binding</keyword>
<sequence>MADRGGPAVYTIPAHRAFADALAIGLIAQHGKDPLALARGIILLPNNRAVRAISDAFVRHSGGGLLMPRLVPVGDVELDERLGNALDRIGDGTDIPPAIAPIERQMILARLVQQARQKVGRPVDAGEAMRLAQALGSTLDEMLVEQVDPGALRKIDLSGELSIHWQASLELLDIVLDQWPQELAARGRIDLADRRNRLLGHVARRWSDAPPSGFVVAAGMSTTAPAVCAIMATVARMPKGQVVLAELDQHMTSEEWDAIGPFDPHPDTGRAPRSHESHPQFTLKILLDRIGVARDEVALWRWGGGHDARAERSRNISNAMLVPSQTGKWRTLAAAERTLRGVRALEAATPAEEAQAIAIILREAIETPGRTAALVTPDRALATRVSAHLRRWGIDADDSAGQPLSLLPPGTLLLALARVMAERFAPVALLNLLKHPLVMAGEPRVAWLEQVRGLDLLLRGPRPAPDLAGIDALLAPQIDGDFDRRKDLRARVATWWPEARALLAPLEALGHDGQQPEAVFAVLREVSGALTNQRIWAGHQGHAAADLFADIEAAVHLGPRIFTIDALPDLLDRLLCHVAVRPPQGGHPRVAIYGLIEARLQQADVMILAGLNEGTWPGLPAPDPWLAPRIRQEIGLPGLERRIGLAAHDFASGLGAPRVTITRSRRSGNAPAVASRFWLRLQAIAGDQFRMATESLSLASEIDRRGEPRPAERPAPRPPVALRPRVVAVTDVDRLAADPYSFYARKVLGLSPLDAVDADPSAAWRGTAVHRILELWFREDGCDPERLKARALALLAQGTAHPLLRALWQPRLLAAIEWIAGEVAKDQAEGRRIALVEADGRIDIAGVTLKGKADRIDVFPDGSVGIVDYKTGKPPAARQVKAGYALQLGLLGLIAEQGGFPDLHGARRAGGFEYWSMGKKGDSFGYRELPTAEAGTDRKVATADLTRHAAAHFAAAAESWLTGDAPFTAVLNPELPSYGEYDQLMRLEEWYGRGQGNG</sequence>
<evidence type="ECO:0000313" key="4">
    <source>
        <dbReference type="Proteomes" id="UP000552700"/>
    </source>
</evidence>
<feature type="domain" description="PD-(D/E)XK endonuclease-like" evidence="2">
    <location>
        <begin position="728"/>
        <end position="968"/>
    </location>
</feature>
<keyword evidence="3" id="KW-0067">ATP-binding</keyword>
<dbReference type="RefSeq" id="WP_184077875.1">
    <property type="nucleotide sequence ID" value="NZ_JACIJP010000001.1"/>
</dbReference>
<evidence type="ECO:0000259" key="2">
    <source>
        <dbReference type="Pfam" id="PF12705"/>
    </source>
</evidence>
<dbReference type="InterPro" id="IPR014153">
    <property type="entry name" value="Ds_break_AddB"/>
</dbReference>
<keyword evidence="3" id="KW-0347">Helicase</keyword>
<reference evidence="3 4" key="1">
    <citation type="submission" date="2020-08" db="EMBL/GenBank/DDBJ databases">
        <title>Genomic Encyclopedia of Type Strains, Phase IV (KMG-IV): sequencing the most valuable type-strain genomes for metagenomic binning, comparative biology and taxonomic classification.</title>
        <authorList>
            <person name="Goeker M."/>
        </authorList>
    </citation>
    <scope>NUCLEOTIDE SEQUENCE [LARGE SCALE GENOMIC DNA]</scope>
    <source>
        <strain evidence="3 4">DSM 102255</strain>
    </source>
</reference>
<dbReference type="InterPro" id="IPR027417">
    <property type="entry name" value="P-loop_NTPase"/>
</dbReference>
<dbReference type="Proteomes" id="UP000552700">
    <property type="component" value="Unassembled WGS sequence"/>
</dbReference>
<keyword evidence="3" id="KW-0378">Hydrolase</keyword>
<accession>A0A841IYG4</accession>
<dbReference type="EMBL" id="JACIJP010000001">
    <property type="protein sequence ID" value="MBB6123172.1"/>
    <property type="molecule type" value="Genomic_DNA"/>
</dbReference>
<organism evidence="3 4">
    <name type="scientific">Sphingobium subterraneum</name>
    <dbReference type="NCBI Taxonomy" id="627688"/>
    <lineage>
        <taxon>Bacteria</taxon>
        <taxon>Pseudomonadati</taxon>
        <taxon>Pseudomonadota</taxon>
        <taxon>Alphaproteobacteria</taxon>
        <taxon>Sphingomonadales</taxon>
        <taxon>Sphingomonadaceae</taxon>
        <taxon>Sphingobium</taxon>
    </lineage>
</organism>
<evidence type="ECO:0000256" key="1">
    <source>
        <dbReference type="SAM" id="MobiDB-lite"/>
    </source>
</evidence>
<dbReference type="GO" id="GO:0016787">
    <property type="term" value="F:hydrolase activity"/>
    <property type="evidence" value="ECO:0007669"/>
    <property type="project" value="UniProtKB-KW"/>
</dbReference>
<proteinExistence type="predicted"/>
<dbReference type="InterPro" id="IPR011604">
    <property type="entry name" value="PDDEXK-like_dom_sf"/>
</dbReference>
<keyword evidence="4" id="KW-1185">Reference proteome</keyword>
<dbReference type="Gene3D" id="3.90.320.10">
    <property type="match status" value="1"/>
</dbReference>
<dbReference type="SUPFAM" id="SSF52540">
    <property type="entry name" value="P-loop containing nucleoside triphosphate hydrolases"/>
    <property type="match status" value="1"/>
</dbReference>
<dbReference type="GO" id="GO:0003678">
    <property type="term" value="F:DNA helicase activity"/>
    <property type="evidence" value="ECO:0007669"/>
    <property type="project" value="UniProtKB-EC"/>
</dbReference>
<dbReference type="NCBIfam" id="TIGR02786">
    <property type="entry name" value="addB_alphas"/>
    <property type="match status" value="1"/>
</dbReference>
<protein>
    <submittedName>
        <fullName evidence="3">ATP-dependent helicase/nuclease subunit B</fullName>
        <ecNumber evidence="3">3.1.-.-</ecNumber>
        <ecNumber evidence="3">3.6.4.12</ecNumber>
    </submittedName>
</protein>
<evidence type="ECO:0000313" key="3">
    <source>
        <dbReference type="EMBL" id="MBB6123172.1"/>
    </source>
</evidence>
<dbReference type="InterPro" id="IPR011335">
    <property type="entry name" value="Restrct_endonuc-II-like"/>
</dbReference>
<dbReference type="InterPro" id="IPR038726">
    <property type="entry name" value="PDDEXK_AddAB-type"/>
</dbReference>
<dbReference type="Pfam" id="PF12705">
    <property type="entry name" value="PDDEXK_1"/>
    <property type="match status" value="1"/>
</dbReference>